<dbReference type="InterPro" id="IPR029063">
    <property type="entry name" value="SAM-dependent_MTases_sf"/>
</dbReference>
<dbReference type="EMBL" id="CP043893">
    <property type="protein sequence ID" value="QOI50321.1"/>
    <property type="molecule type" value="Genomic_DNA"/>
</dbReference>
<protein>
    <submittedName>
        <fullName evidence="1">Methyltransferase</fullName>
    </submittedName>
</protein>
<sequence length="219" mass="25817">MSKWSQVTKNAVERYNNRYEKLGKDVKSLGWGDKKQQIYRFEQVLSNVDLINKNILDIGCGFSDFLSYIQEKNIIFSKYTGWDINEKFLSENKILENHFVAFENQDISNLQESDLVELRKANHQVLLMLGLLNFRLNEGEMNYEYSFDLIRNAFAITSEILVVDFLSSKIIDQYPKENFVFYHSPPKVLDFALEITPNVILKHNYAPIPQKEFMLFLYK</sequence>
<dbReference type="SUPFAM" id="SSF53335">
    <property type="entry name" value="S-adenosyl-L-methionine-dependent methyltransferases"/>
    <property type="match status" value="1"/>
</dbReference>
<gene>
    <name evidence="1" type="ORF">Lepto1489_07585</name>
</gene>
<reference evidence="1" key="1">
    <citation type="submission" date="2019-09" db="EMBL/GenBank/DDBJ databases">
        <title>Comparative Genomics of Leptospira interrogans Reveals Genome Plasticity - A Common Adaptive Strategy for Survival in Various Hosts.</title>
        <authorList>
            <person name="Ramli S.R."/>
            <person name="Bunk B."/>
            <person name="Goris M."/>
            <person name="Bhuju S."/>
            <person name="Jarek M."/>
            <person name="Sproer C."/>
            <person name="Mustakim S."/>
            <person name="Strommenger B."/>
            <person name="Pessler F."/>
        </authorList>
    </citation>
    <scope>NUCLEOTIDE SEQUENCE</scope>
    <source>
        <strain evidence="1">1489</strain>
    </source>
</reference>
<name>A0AAP9WIU2_LEPIR</name>
<dbReference type="Gene3D" id="3.40.50.150">
    <property type="entry name" value="Vaccinia Virus protein VP39"/>
    <property type="match status" value="1"/>
</dbReference>
<dbReference type="AlphaFoldDB" id="A0AAP9WIU2"/>
<accession>A0AAP9WIU2</accession>
<proteinExistence type="predicted"/>
<dbReference type="GO" id="GO:0008168">
    <property type="term" value="F:methyltransferase activity"/>
    <property type="evidence" value="ECO:0007669"/>
    <property type="project" value="UniProtKB-KW"/>
</dbReference>
<evidence type="ECO:0000313" key="1">
    <source>
        <dbReference type="EMBL" id="QOI50321.1"/>
    </source>
</evidence>
<keyword evidence="1" id="KW-0489">Methyltransferase</keyword>
<evidence type="ECO:0000313" key="2">
    <source>
        <dbReference type="Proteomes" id="UP000663255"/>
    </source>
</evidence>
<keyword evidence="1" id="KW-0808">Transferase</keyword>
<dbReference type="RefSeq" id="WP_000049575.1">
    <property type="nucleotide sequence ID" value="NZ_CP043880.1"/>
</dbReference>
<organism evidence="1 2">
    <name type="scientific">Leptospira interrogans serovar Bataviae</name>
    <dbReference type="NCBI Taxonomy" id="312175"/>
    <lineage>
        <taxon>Bacteria</taxon>
        <taxon>Pseudomonadati</taxon>
        <taxon>Spirochaetota</taxon>
        <taxon>Spirochaetia</taxon>
        <taxon>Leptospirales</taxon>
        <taxon>Leptospiraceae</taxon>
        <taxon>Leptospira</taxon>
    </lineage>
</organism>
<dbReference type="Proteomes" id="UP000663255">
    <property type="component" value="Chromosome 1"/>
</dbReference>
<dbReference type="GO" id="GO:0032259">
    <property type="term" value="P:methylation"/>
    <property type="evidence" value="ECO:0007669"/>
    <property type="project" value="UniProtKB-KW"/>
</dbReference>